<sequence length="102" mass="11480">MSDDLMESSQKRWKPNRWLSRKQRGPDLLWKRLSSRKKEPIISAEGDSKAAELIASSLATAGDGLIKLCKLEAAEDIVYQLSHSRNVTYLPVGQSMLLQLPQ</sequence>
<evidence type="ECO:0000256" key="5">
    <source>
        <dbReference type="ARBA" id="ARBA00046138"/>
    </source>
</evidence>
<comment type="subcellular location">
    <subcellularLocation>
        <location evidence="6">Mitochondrion inner membrane</location>
    </subcellularLocation>
</comment>
<evidence type="ECO:0000256" key="4">
    <source>
        <dbReference type="ARBA" id="ARBA00046022"/>
    </source>
</evidence>
<evidence type="ECO:0000256" key="2">
    <source>
        <dbReference type="ARBA" id="ARBA00022634"/>
    </source>
</evidence>
<comment type="similarity">
    <text evidence="1 6">Belongs to the prohibitin family.</text>
</comment>
<evidence type="ECO:0000313" key="8">
    <source>
        <dbReference type="Proteomes" id="UP001266305"/>
    </source>
</evidence>
<evidence type="ECO:0000256" key="6">
    <source>
        <dbReference type="RuleBase" id="RU366048"/>
    </source>
</evidence>
<comment type="function">
    <text evidence="4">Protein with pleiotropic attributes mediated in a cell-compartment- and tissue-specific manner, which include the plasma membrane-associated cell signaling functions, mitochondrial chaperone, and transcriptional co-regulator of transcription factors in the nucleus. Plays a role in adipose tissue and glucose homeostasis in a sex-specific manner. Contributes to pulmonary vascular remodeling by accelerating proliferation of pulmonary arterial smooth muscle cells.</text>
</comment>
<dbReference type="PANTHER" id="PTHR23222:SF0">
    <property type="entry name" value="PROHIBITIN 1"/>
    <property type="match status" value="1"/>
</dbReference>
<comment type="function">
    <text evidence="3">In the nucleus, acts as a transcription coregulator, enhances promoter binding by TP53, a transcription factor it activates, but reduces the promoter binding by E2F1, a transcription factor it represses. Interacts with STAT3 to affect IL17 secretion in T-helper Th17 cells.</text>
</comment>
<name>A0ABQ9U9L7_SAGOE</name>
<proteinExistence type="inferred from homology"/>
<keyword evidence="6" id="KW-0999">Mitochondrion inner membrane</keyword>
<dbReference type="EMBL" id="JASSZA010000014">
    <property type="protein sequence ID" value="KAK2093691.1"/>
    <property type="molecule type" value="Genomic_DNA"/>
</dbReference>
<keyword evidence="6" id="KW-0496">Mitochondrion</keyword>
<comment type="caution">
    <text evidence="7">The sequence shown here is derived from an EMBL/GenBank/DDBJ whole genome shotgun (WGS) entry which is preliminary data.</text>
</comment>
<organism evidence="7 8">
    <name type="scientific">Saguinus oedipus</name>
    <name type="common">Cotton-top tamarin</name>
    <name type="synonym">Oedipomidas oedipus</name>
    <dbReference type="NCBI Taxonomy" id="9490"/>
    <lineage>
        <taxon>Eukaryota</taxon>
        <taxon>Metazoa</taxon>
        <taxon>Chordata</taxon>
        <taxon>Craniata</taxon>
        <taxon>Vertebrata</taxon>
        <taxon>Euteleostomi</taxon>
        <taxon>Mammalia</taxon>
        <taxon>Eutheria</taxon>
        <taxon>Euarchontoglires</taxon>
        <taxon>Primates</taxon>
        <taxon>Haplorrhini</taxon>
        <taxon>Platyrrhini</taxon>
        <taxon>Cebidae</taxon>
        <taxon>Callitrichinae</taxon>
        <taxon>Saguinus</taxon>
    </lineage>
</organism>
<accession>A0ABQ9U9L7</accession>
<dbReference type="PANTHER" id="PTHR23222">
    <property type="entry name" value="PROHIBITIN"/>
    <property type="match status" value="1"/>
</dbReference>
<evidence type="ECO:0000256" key="3">
    <source>
        <dbReference type="ARBA" id="ARBA00045600"/>
    </source>
</evidence>
<gene>
    <name evidence="7" type="primary">PHB1_17</name>
    <name evidence="7" type="ORF">P7K49_027429</name>
</gene>
<reference evidence="7 8" key="1">
    <citation type="submission" date="2023-05" db="EMBL/GenBank/DDBJ databases">
        <title>B98-5 Cell Line De Novo Hybrid Assembly: An Optical Mapping Approach.</title>
        <authorList>
            <person name="Kananen K."/>
            <person name="Auerbach J.A."/>
            <person name="Kautto E."/>
            <person name="Blachly J.S."/>
        </authorList>
    </citation>
    <scope>NUCLEOTIDE SEQUENCE [LARGE SCALE GENOMIC DNA]</scope>
    <source>
        <strain evidence="7">B95-8</strain>
        <tissue evidence="7">Cell line</tissue>
    </source>
</reference>
<keyword evidence="8" id="KW-1185">Reference proteome</keyword>
<evidence type="ECO:0000256" key="1">
    <source>
        <dbReference type="ARBA" id="ARBA00009658"/>
    </source>
</evidence>
<evidence type="ECO:0000313" key="7">
    <source>
        <dbReference type="EMBL" id="KAK2093691.1"/>
    </source>
</evidence>
<dbReference type="InterPro" id="IPR000163">
    <property type="entry name" value="Prohibitin"/>
</dbReference>
<keyword evidence="2" id="KW-0237">DNA synthesis</keyword>
<dbReference type="Proteomes" id="UP001266305">
    <property type="component" value="Unassembled WGS sequence"/>
</dbReference>
<keyword evidence="6" id="KW-0472">Membrane</keyword>
<protein>
    <recommendedName>
        <fullName evidence="6">Prohibitin</fullName>
    </recommendedName>
</protein>
<comment type="function">
    <text evidence="5">In the plasma membrane, cooperates with CD86 to mediate CD86-signaling in B lymphocytes that regulates the level of IgG1 produced through the activation of distal signaling intermediates. Upon CD40 engagement, required to activate NF-kappa-B signaling pathway via phospholipase C and protein kinase C activation.</text>
</comment>